<evidence type="ECO:0000256" key="3">
    <source>
        <dbReference type="SAM" id="MobiDB-lite"/>
    </source>
</evidence>
<sequence>MDFGLTDKKAFVVGASKGIGKAIALELAREGCDVAIASRTVTDLEQAAQEIAEATGRNIIAIAMDATSREQVDAAVAEAAQRAGRAAHPGEQRVASRRLGGCHRTHRYR</sequence>
<reference evidence="4" key="1">
    <citation type="submission" date="2023-03" db="EMBL/GenBank/DDBJ databases">
        <authorList>
            <person name="Steffen K."/>
            <person name="Cardenas P."/>
        </authorList>
    </citation>
    <scope>NUCLEOTIDE SEQUENCE</scope>
</reference>
<feature type="region of interest" description="Disordered" evidence="3">
    <location>
        <begin position="80"/>
        <end position="109"/>
    </location>
</feature>
<dbReference type="InterPro" id="IPR002347">
    <property type="entry name" value="SDR_fam"/>
</dbReference>
<evidence type="ECO:0000256" key="2">
    <source>
        <dbReference type="ARBA" id="ARBA00023002"/>
    </source>
</evidence>
<feature type="compositionally biased region" description="Basic residues" evidence="3">
    <location>
        <begin position="100"/>
        <end position="109"/>
    </location>
</feature>
<gene>
    <name evidence="4" type="ORF">GBAR_LOCUS19691</name>
</gene>
<accession>A0AA35SSY5</accession>
<dbReference type="PANTHER" id="PTHR43669">
    <property type="entry name" value="5-KETO-D-GLUCONATE 5-REDUCTASE"/>
    <property type="match status" value="1"/>
</dbReference>
<dbReference type="SUPFAM" id="SSF51735">
    <property type="entry name" value="NAD(P)-binding Rossmann-fold domains"/>
    <property type="match status" value="1"/>
</dbReference>
<comment type="similarity">
    <text evidence="1">Belongs to the short-chain dehydrogenases/reductases (SDR) family.</text>
</comment>
<dbReference type="InterPro" id="IPR036291">
    <property type="entry name" value="NAD(P)-bd_dom_sf"/>
</dbReference>
<name>A0AA35SSY5_GEOBA</name>
<keyword evidence="5" id="KW-1185">Reference proteome</keyword>
<comment type="caution">
    <text evidence="4">The sequence shown here is derived from an EMBL/GenBank/DDBJ whole genome shotgun (WGS) entry which is preliminary data.</text>
</comment>
<dbReference type="Pfam" id="PF00106">
    <property type="entry name" value="adh_short"/>
    <property type="match status" value="1"/>
</dbReference>
<dbReference type="Gene3D" id="3.40.50.720">
    <property type="entry name" value="NAD(P)-binding Rossmann-like Domain"/>
    <property type="match status" value="1"/>
</dbReference>
<keyword evidence="2" id="KW-0560">Oxidoreductase</keyword>
<dbReference type="GO" id="GO:0016491">
    <property type="term" value="F:oxidoreductase activity"/>
    <property type="evidence" value="ECO:0007669"/>
    <property type="project" value="UniProtKB-KW"/>
</dbReference>
<evidence type="ECO:0000256" key="1">
    <source>
        <dbReference type="ARBA" id="ARBA00006484"/>
    </source>
</evidence>
<proteinExistence type="inferred from homology"/>
<dbReference type="Proteomes" id="UP001174909">
    <property type="component" value="Unassembled WGS sequence"/>
</dbReference>
<dbReference type="EMBL" id="CASHTH010002769">
    <property type="protein sequence ID" value="CAI8035074.1"/>
    <property type="molecule type" value="Genomic_DNA"/>
</dbReference>
<evidence type="ECO:0000313" key="4">
    <source>
        <dbReference type="EMBL" id="CAI8035074.1"/>
    </source>
</evidence>
<dbReference type="PANTHER" id="PTHR43669:SF14">
    <property type="entry name" value="OXIDOREDUCTASE"/>
    <property type="match status" value="1"/>
</dbReference>
<dbReference type="AlphaFoldDB" id="A0AA35SSY5"/>
<evidence type="ECO:0000313" key="5">
    <source>
        <dbReference type="Proteomes" id="UP001174909"/>
    </source>
</evidence>
<organism evidence="4 5">
    <name type="scientific">Geodia barretti</name>
    <name type="common">Barrett's horny sponge</name>
    <dbReference type="NCBI Taxonomy" id="519541"/>
    <lineage>
        <taxon>Eukaryota</taxon>
        <taxon>Metazoa</taxon>
        <taxon>Porifera</taxon>
        <taxon>Demospongiae</taxon>
        <taxon>Heteroscleromorpha</taxon>
        <taxon>Tetractinellida</taxon>
        <taxon>Astrophorina</taxon>
        <taxon>Geodiidae</taxon>
        <taxon>Geodia</taxon>
    </lineage>
</organism>
<protein>
    <submittedName>
        <fullName evidence="4">Peroxisomal 2,4-dienoyl-CoA reductase</fullName>
    </submittedName>
</protein>